<dbReference type="InterPro" id="IPR007325">
    <property type="entry name" value="KFase/CYL"/>
</dbReference>
<proteinExistence type="inferred from homology"/>
<feature type="non-terminal residue" evidence="3">
    <location>
        <position position="1"/>
    </location>
</feature>
<reference evidence="3 4" key="1">
    <citation type="journal article" date="2023" name="Sci. Data">
        <title>Genome assembly of the Korean intertidal mud-creeper Batillaria attramentaria.</title>
        <authorList>
            <person name="Patra A.K."/>
            <person name="Ho P.T."/>
            <person name="Jun S."/>
            <person name="Lee S.J."/>
            <person name="Kim Y."/>
            <person name="Won Y.J."/>
        </authorList>
    </citation>
    <scope>NUCLEOTIDE SEQUENCE [LARGE SCALE GENOMIC DNA]</scope>
    <source>
        <strain evidence="3">Wonlab-2016</strain>
    </source>
</reference>
<evidence type="ECO:0000256" key="2">
    <source>
        <dbReference type="SAM" id="MobiDB-lite"/>
    </source>
</evidence>
<evidence type="ECO:0000313" key="3">
    <source>
        <dbReference type="EMBL" id="KAK7496655.1"/>
    </source>
</evidence>
<organism evidence="3 4">
    <name type="scientific">Batillaria attramentaria</name>
    <dbReference type="NCBI Taxonomy" id="370345"/>
    <lineage>
        <taxon>Eukaryota</taxon>
        <taxon>Metazoa</taxon>
        <taxon>Spiralia</taxon>
        <taxon>Lophotrochozoa</taxon>
        <taxon>Mollusca</taxon>
        <taxon>Gastropoda</taxon>
        <taxon>Caenogastropoda</taxon>
        <taxon>Sorbeoconcha</taxon>
        <taxon>Cerithioidea</taxon>
        <taxon>Batillariidae</taxon>
        <taxon>Batillaria</taxon>
    </lineage>
</organism>
<protein>
    <recommendedName>
        <fullName evidence="5">Cyclase</fullName>
    </recommendedName>
</protein>
<accession>A0ABD0LBA2</accession>
<name>A0ABD0LBA2_9CAEN</name>
<keyword evidence="4" id="KW-1185">Reference proteome</keyword>
<evidence type="ECO:0000256" key="1">
    <source>
        <dbReference type="ARBA" id="ARBA00007865"/>
    </source>
</evidence>
<feature type="non-terminal residue" evidence="3">
    <location>
        <position position="64"/>
    </location>
</feature>
<feature type="region of interest" description="Disordered" evidence="2">
    <location>
        <begin position="1"/>
        <end position="20"/>
    </location>
</feature>
<comment type="caution">
    <text evidence="3">The sequence shown here is derived from an EMBL/GenBank/DDBJ whole genome shotgun (WGS) entry which is preliminary data.</text>
</comment>
<dbReference type="SUPFAM" id="SSF102198">
    <property type="entry name" value="Putative cyclase"/>
    <property type="match status" value="1"/>
</dbReference>
<evidence type="ECO:0008006" key="5">
    <source>
        <dbReference type="Google" id="ProtNLM"/>
    </source>
</evidence>
<comment type="similarity">
    <text evidence="1">Belongs to the Cyclase 1 superfamily.</text>
</comment>
<dbReference type="Pfam" id="PF04199">
    <property type="entry name" value="Cyclase"/>
    <property type="match status" value="1"/>
</dbReference>
<gene>
    <name evidence="3" type="ORF">BaRGS_00012062</name>
</gene>
<dbReference type="EMBL" id="JACVVK020000065">
    <property type="protein sequence ID" value="KAK7496655.1"/>
    <property type="molecule type" value="Genomic_DNA"/>
</dbReference>
<evidence type="ECO:0000313" key="4">
    <source>
        <dbReference type="Proteomes" id="UP001519460"/>
    </source>
</evidence>
<dbReference type="Gene3D" id="3.50.30.50">
    <property type="entry name" value="Putative cyclase"/>
    <property type="match status" value="1"/>
</dbReference>
<dbReference type="InterPro" id="IPR037175">
    <property type="entry name" value="KFase_sf"/>
</dbReference>
<dbReference type="AlphaFoldDB" id="A0ABD0LBA2"/>
<sequence>LEYNKFNMGEHRGTHADSPAHFAEGHWRSHEIPPSRLVGPGVVVDVSAKVRDNPLYKMTMEDVQ</sequence>
<dbReference type="Proteomes" id="UP001519460">
    <property type="component" value="Unassembled WGS sequence"/>
</dbReference>